<dbReference type="Proteomes" id="UP000821865">
    <property type="component" value="Chromosome 1"/>
</dbReference>
<comment type="caution">
    <text evidence="1">The sequence shown here is derived from an EMBL/GenBank/DDBJ whole genome shotgun (WGS) entry which is preliminary data.</text>
</comment>
<reference evidence="1" key="1">
    <citation type="submission" date="2020-05" db="EMBL/GenBank/DDBJ databases">
        <title>Large-scale comparative analyses of tick genomes elucidate their genetic diversity and vector capacities.</title>
        <authorList>
            <person name="Jia N."/>
            <person name="Wang J."/>
            <person name="Shi W."/>
            <person name="Du L."/>
            <person name="Sun Y."/>
            <person name="Zhan W."/>
            <person name="Jiang J."/>
            <person name="Wang Q."/>
            <person name="Zhang B."/>
            <person name="Ji P."/>
            <person name="Sakyi L.B."/>
            <person name="Cui X."/>
            <person name="Yuan T."/>
            <person name="Jiang B."/>
            <person name="Yang W."/>
            <person name="Lam T.T.-Y."/>
            <person name="Chang Q."/>
            <person name="Ding S."/>
            <person name="Wang X."/>
            <person name="Zhu J."/>
            <person name="Ruan X."/>
            <person name="Zhao L."/>
            <person name="Wei J."/>
            <person name="Que T."/>
            <person name="Du C."/>
            <person name="Cheng J."/>
            <person name="Dai P."/>
            <person name="Han X."/>
            <person name="Huang E."/>
            <person name="Gao Y."/>
            <person name="Liu J."/>
            <person name="Shao H."/>
            <person name="Ye R."/>
            <person name="Li L."/>
            <person name="Wei W."/>
            <person name="Wang X."/>
            <person name="Wang C."/>
            <person name="Yang T."/>
            <person name="Huo Q."/>
            <person name="Li W."/>
            <person name="Guo W."/>
            <person name="Chen H."/>
            <person name="Zhou L."/>
            <person name="Ni X."/>
            <person name="Tian J."/>
            <person name="Zhou Y."/>
            <person name="Sheng Y."/>
            <person name="Liu T."/>
            <person name="Pan Y."/>
            <person name="Xia L."/>
            <person name="Li J."/>
            <person name="Zhao F."/>
            <person name="Cao W."/>
        </authorList>
    </citation>
    <scope>NUCLEOTIDE SEQUENCE</scope>
    <source>
        <strain evidence="1">Dsil-2018</strain>
    </source>
</reference>
<dbReference type="EMBL" id="CM023470">
    <property type="protein sequence ID" value="KAH7980702.1"/>
    <property type="molecule type" value="Genomic_DNA"/>
</dbReference>
<evidence type="ECO:0000313" key="1">
    <source>
        <dbReference type="EMBL" id="KAH7980702.1"/>
    </source>
</evidence>
<keyword evidence="2" id="KW-1185">Reference proteome</keyword>
<evidence type="ECO:0000313" key="2">
    <source>
        <dbReference type="Proteomes" id="UP000821865"/>
    </source>
</evidence>
<accession>A0ACB8E1N6</accession>
<proteinExistence type="predicted"/>
<protein>
    <submittedName>
        <fullName evidence="1">Uncharacterized protein</fullName>
    </submittedName>
</protein>
<sequence length="193" mass="21956">MNEMSIKLSSIDKKLDDISATVTDYTCNVDELQSEVVKLVLKVDDLENRSRRENLIVYGIKESVAENQQSLEQVVSKSILADTLKDPNVAIERIHRIGRPMEGRCQPVIYKLVAGRDKPNILKNCKKLKGTAYSISEDFSQRIQLIRKKLWAAAAEHRKKGDKVMLSFDKIKINGKLFRWDGTEDKIVPLASQ</sequence>
<name>A0ACB8E1N6_DERSI</name>
<organism evidence="1 2">
    <name type="scientific">Dermacentor silvarum</name>
    <name type="common">Tick</name>
    <dbReference type="NCBI Taxonomy" id="543639"/>
    <lineage>
        <taxon>Eukaryota</taxon>
        <taxon>Metazoa</taxon>
        <taxon>Ecdysozoa</taxon>
        <taxon>Arthropoda</taxon>
        <taxon>Chelicerata</taxon>
        <taxon>Arachnida</taxon>
        <taxon>Acari</taxon>
        <taxon>Parasitiformes</taxon>
        <taxon>Ixodida</taxon>
        <taxon>Ixodoidea</taxon>
        <taxon>Ixodidae</taxon>
        <taxon>Rhipicephalinae</taxon>
        <taxon>Dermacentor</taxon>
    </lineage>
</organism>
<gene>
    <name evidence="1" type="ORF">HPB49_018384</name>
</gene>